<sequence length="53" mass="6105">MPYPQPLVISLEVCIFQPILLSTSPLVVNFLLRHICKKFEGYVGLRDLNSFVR</sequence>
<protein>
    <submittedName>
        <fullName evidence="2">Uncharacterized protein</fullName>
    </submittedName>
</protein>
<keyword evidence="3" id="KW-1185">Reference proteome</keyword>
<evidence type="ECO:0000313" key="3">
    <source>
        <dbReference type="Proteomes" id="UP000054477"/>
    </source>
</evidence>
<organism evidence="2 3">
    <name type="scientific">Laccaria amethystina LaAM-08-1</name>
    <dbReference type="NCBI Taxonomy" id="1095629"/>
    <lineage>
        <taxon>Eukaryota</taxon>
        <taxon>Fungi</taxon>
        <taxon>Dikarya</taxon>
        <taxon>Basidiomycota</taxon>
        <taxon>Agaricomycotina</taxon>
        <taxon>Agaricomycetes</taxon>
        <taxon>Agaricomycetidae</taxon>
        <taxon>Agaricales</taxon>
        <taxon>Agaricineae</taxon>
        <taxon>Hydnangiaceae</taxon>
        <taxon>Laccaria</taxon>
    </lineage>
</organism>
<keyword evidence="1" id="KW-0812">Transmembrane</keyword>
<feature type="transmembrane region" description="Helical" evidence="1">
    <location>
        <begin position="6"/>
        <end position="32"/>
    </location>
</feature>
<reference evidence="2 3" key="1">
    <citation type="submission" date="2014-04" db="EMBL/GenBank/DDBJ databases">
        <authorList>
            <consortium name="DOE Joint Genome Institute"/>
            <person name="Kuo A."/>
            <person name="Kohler A."/>
            <person name="Nagy L.G."/>
            <person name="Floudas D."/>
            <person name="Copeland A."/>
            <person name="Barry K.W."/>
            <person name="Cichocki N."/>
            <person name="Veneault-Fourrey C."/>
            <person name="LaButti K."/>
            <person name="Lindquist E.A."/>
            <person name="Lipzen A."/>
            <person name="Lundell T."/>
            <person name="Morin E."/>
            <person name="Murat C."/>
            <person name="Sun H."/>
            <person name="Tunlid A."/>
            <person name="Henrissat B."/>
            <person name="Grigoriev I.V."/>
            <person name="Hibbett D.S."/>
            <person name="Martin F."/>
            <person name="Nordberg H.P."/>
            <person name="Cantor M.N."/>
            <person name="Hua S.X."/>
        </authorList>
    </citation>
    <scope>NUCLEOTIDE SEQUENCE [LARGE SCALE GENOMIC DNA]</scope>
    <source>
        <strain evidence="2 3">LaAM-08-1</strain>
    </source>
</reference>
<keyword evidence="1" id="KW-1133">Transmembrane helix</keyword>
<reference evidence="3" key="2">
    <citation type="submission" date="2015-01" db="EMBL/GenBank/DDBJ databases">
        <title>Evolutionary Origins and Diversification of the Mycorrhizal Mutualists.</title>
        <authorList>
            <consortium name="DOE Joint Genome Institute"/>
            <consortium name="Mycorrhizal Genomics Consortium"/>
            <person name="Kohler A."/>
            <person name="Kuo A."/>
            <person name="Nagy L.G."/>
            <person name="Floudas D."/>
            <person name="Copeland A."/>
            <person name="Barry K.W."/>
            <person name="Cichocki N."/>
            <person name="Veneault-Fourrey C."/>
            <person name="LaButti K."/>
            <person name="Lindquist E.A."/>
            <person name="Lipzen A."/>
            <person name="Lundell T."/>
            <person name="Morin E."/>
            <person name="Murat C."/>
            <person name="Riley R."/>
            <person name="Ohm R."/>
            <person name="Sun H."/>
            <person name="Tunlid A."/>
            <person name="Henrissat B."/>
            <person name="Grigoriev I.V."/>
            <person name="Hibbett D.S."/>
            <person name="Martin F."/>
        </authorList>
    </citation>
    <scope>NUCLEOTIDE SEQUENCE [LARGE SCALE GENOMIC DNA]</scope>
    <source>
        <strain evidence="3">LaAM-08-1</strain>
    </source>
</reference>
<dbReference type="AlphaFoldDB" id="A0A0C9XMS0"/>
<dbReference type="Proteomes" id="UP000054477">
    <property type="component" value="Unassembled WGS sequence"/>
</dbReference>
<dbReference type="EMBL" id="KN838660">
    <property type="protein sequence ID" value="KIJ98831.1"/>
    <property type="molecule type" value="Genomic_DNA"/>
</dbReference>
<evidence type="ECO:0000256" key="1">
    <source>
        <dbReference type="SAM" id="Phobius"/>
    </source>
</evidence>
<accession>A0A0C9XMS0</accession>
<proteinExistence type="predicted"/>
<gene>
    <name evidence="2" type="ORF">K443DRAFT_193683</name>
</gene>
<keyword evidence="1" id="KW-0472">Membrane</keyword>
<dbReference type="HOGENOM" id="CLU_3069016_0_0_1"/>
<name>A0A0C9XMS0_9AGAR</name>
<evidence type="ECO:0000313" key="2">
    <source>
        <dbReference type="EMBL" id="KIJ98831.1"/>
    </source>
</evidence>